<gene>
    <name evidence="1" type="ORF">QPX34_07005</name>
</gene>
<dbReference type="EMBL" id="JASNUO010000006">
    <property type="protein sequence ID" value="MDK4247773.1"/>
    <property type="molecule type" value="Genomic_DNA"/>
</dbReference>
<dbReference type="RefSeq" id="WP_284612675.1">
    <property type="nucleotide sequence ID" value="NZ_JASNUO010000006.1"/>
</dbReference>
<keyword evidence="2" id="KW-1185">Reference proteome</keyword>
<protein>
    <recommendedName>
        <fullName evidence="3">Phage head morphogenesis domain-containing protein</fullName>
    </recommendedName>
</protein>
<name>A0ABT7FQA6_9CORY</name>
<dbReference type="Pfam" id="PF25310">
    <property type="entry name" value="VG15"/>
    <property type="match status" value="1"/>
</dbReference>
<organism evidence="1 2">
    <name type="scientific">Corynebacterium accolens</name>
    <dbReference type="NCBI Taxonomy" id="38284"/>
    <lineage>
        <taxon>Bacteria</taxon>
        <taxon>Bacillati</taxon>
        <taxon>Actinomycetota</taxon>
        <taxon>Actinomycetes</taxon>
        <taxon>Mycobacteriales</taxon>
        <taxon>Corynebacteriaceae</taxon>
        <taxon>Corynebacterium</taxon>
    </lineage>
</organism>
<comment type="caution">
    <text evidence="1">The sequence shown here is derived from an EMBL/GenBank/DDBJ whole genome shotgun (WGS) entry which is preliminary data.</text>
</comment>
<sequence>MTAPVLAGVSVLSGNKLEWDLMRNQLTQVNAMAMRDLISIVNRAQEMDPWAGRAYLTDAFEALVNTYGGVAGDLTATWWDEIMADDIYFARPADMPTYDQLRTEVAWGTALNANGRRDVLSRMALLTQKHIFGAHRDTVDLNALNTKTGYARMAQPDACAFCRMLASRGAVYGSESAALYVGAATVRKHYSDGHDRGYRLKQGRVRGVQAAGSKYHDHCRCVAAPIPKHIDSNMPSYIDKFDDEYRKAISALDKINPDKPHSLAEVTKMMREQGHGK</sequence>
<dbReference type="Proteomes" id="UP001239414">
    <property type="component" value="Unassembled WGS sequence"/>
</dbReference>
<proteinExistence type="predicted"/>
<evidence type="ECO:0000313" key="1">
    <source>
        <dbReference type="EMBL" id="MDK4247773.1"/>
    </source>
</evidence>
<evidence type="ECO:0008006" key="3">
    <source>
        <dbReference type="Google" id="ProtNLM"/>
    </source>
</evidence>
<reference evidence="1 2" key="1">
    <citation type="submission" date="2023-05" db="EMBL/GenBank/DDBJ databases">
        <title>Metabolic capabilities are highly conserved among human nasal-associated Corynebacterium species in pangenomic analyses.</title>
        <authorList>
            <person name="Tran T.H."/>
            <person name="Roberts A.Q."/>
            <person name="Escapa I.F."/>
            <person name="Gao W."/>
            <person name="Conlan S."/>
            <person name="Kong H."/>
            <person name="Segre J.A."/>
            <person name="Kelly M.S."/>
            <person name="Lemon K.P."/>
        </authorList>
    </citation>
    <scope>NUCLEOTIDE SEQUENCE [LARGE SCALE GENOMIC DNA]</scope>
    <source>
        <strain evidence="1 2">KPL3802</strain>
    </source>
</reference>
<accession>A0ABT7FQA6</accession>
<evidence type="ECO:0000313" key="2">
    <source>
        <dbReference type="Proteomes" id="UP001239414"/>
    </source>
</evidence>
<dbReference type="InterPro" id="IPR057369">
    <property type="entry name" value="VG15"/>
</dbReference>